<organism evidence="2 3">
    <name type="scientific">Pontibacter arcticus</name>
    <dbReference type="NCBI Taxonomy" id="2080288"/>
    <lineage>
        <taxon>Bacteria</taxon>
        <taxon>Pseudomonadati</taxon>
        <taxon>Bacteroidota</taxon>
        <taxon>Cytophagia</taxon>
        <taxon>Cytophagales</taxon>
        <taxon>Hymenobacteraceae</taxon>
        <taxon>Pontibacter</taxon>
    </lineage>
</organism>
<proteinExistence type="predicted"/>
<evidence type="ECO:0000313" key="3">
    <source>
        <dbReference type="Proteomes" id="UP000251692"/>
    </source>
</evidence>
<dbReference type="OrthoDB" id="9815657at2"/>
<accession>A0A364RFQ7</accession>
<keyword evidence="3" id="KW-1185">Reference proteome</keyword>
<protein>
    <recommendedName>
        <fullName evidence="1">Prolow-density lipoprotein receptor-related protein 1-like beta-propeller domain-containing protein</fullName>
    </recommendedName>
</protein>
<dbReference type="PANTHER" id="PTHR36842">
    <property type="entry name" value="PROTEIN TOLB HOMOLOG"/>
    <property type="match status" value="1"/>
</dbReference>
<gene>
    <name evidence="2" type="ORF">DP923_07660</name>
</gene>
<dbReference type="RefSeq" id="WP_112305247.1">
    <property type="nucleotide sequence ID" value="NZ_QMDV01000002.1"/>
</dbReference>
<dbReference type="Pfam" id="PF16472">
    <property type="entry name" value="DUF5050"/>
    <property type="match status" value="1"/>
</dbReference>
<evidence type="ECO:0000259" key="1">
    <source>
        <dbReference type="Pfam" id="PF16472"/>
    </source>
</evidence>
<dbReference type="EMBL" id="QMDV01000002">
    <property type="protein sequence ID" value="RAU83097.1"/>
    <property type="molecule type" value="Genomic_DNA"/>
</dbReference>
<reference evidence="2 3" key="1">
    <citation type="submission" date="2018-06" db="EMBL/GenBank/DDBJ databases">
        <authorList>
            <person name="Liu Z.-W."/>
        </authorList>
    </citation>
    <scope>NUCLEOTIDE SEQUENCE [LARGE SCALE GENOMIC DNA]</scope>
    <source>
        <strain evidence="2 3">2b14</strain>
    </source>
</reference>
<dbReference type="PANTHER" id="PTHR36842:SF1">
    <property type="entry name" value="PROTEIN TOLB"/>
    <property type="match status" value="1"/>
</dbReference>
<dbReference type="InterPro" id="IPR032485">
    <property type="entry name" value="LRP1-like_beta_prop"/>
</dbReference>
<dbReference type="Gene3D" id="2.120.10.30">
    <property type="entry name" value="TolB, C-terminal domain"/>
    <property type="match status" value="1"/>
</dbReference>
<dbReference type="Proteomes" id="UP000251692">
    <property type="component" value="Unassembled WGS sequence"/>
</dbReference>
<dbReference type="InterPro" id="IPR011042">
    <property type="entry name" value="6-blade_b-propeller_TolB-like"/>
</dbReference>
<evidence type="ECO:0000313" key="2">
    <source>
        <dbReference type="EMBL" id="RAU83097.1"/>
    </source>
</evidence>
<dbReference type="AlphaFoldDB" id="A0A364RFQ7"/>
<dbReference type="SUPFAM" id="SSF82171">
    <property type="entry name" value="DPP6 N-terminal domain-like"/>
    <property type="match status" value="1"/>
</dbReference>
<dbReference type="Gene3D" id="2.120.10.60">
    <property type="entry name" value="Tricorn protease N-terminal domain"/>
    <property type="match status" value="1"/>
</dbReference>
<comment type="caution">
    <text evidence="2">The sequence shown here is derived from an EMBL/GenBank/DDBJ whole genome shotgun (WGS) entry which is preliminary data.</text>
</comment>
<sequence length="365" mass="40571">MKKNLLLYPFLLTFLFACESNDPEKDTDGQKTTKTNIMQLTKDGINVSTVRISEDGSKVYFAANSKSGAEPAITSNISVINYDASNERKLITAKGTVSNLVVGTKQSMMAFASNYKNNNANESEMIVTDINGKVKFRLEHTKLYKQTPYMILSSGKILFNRHGNYSGECSCNTIWKIDPDGKNEVRLNEKTDLMPTHDATLKDLTPDERVILFTNVLGGTYTMQIDGNNLRQLGATMTPVAISPDGKTILAHRNVMVNDKSTIQVFTMNLDGSNIKQVTSFESINSPIEFSPDGRKILFSSNKDHSTDQSSELYLMDLDGSNVERLTDNDVTEEAYGFLNDGKSILFSTKKAGIKTLYVMKDYSN</sequence>
<reference evidence="2 3" key="2">
    <citation type="submission" date="2018-07" db="EMBL/GenBank/DDBJ databases">
        <title>Pontibacter sp. 2b14 genomic sequence and assembly.</title>
        <authorList>
            <person name="Du Z.-J."/>
        </authorList>
    </citation>
    <scope>NUCLEOTIDE SEQUENCE [LARGE SCALE GENOMIC DNA]</scope>
    <source>
        <strain evidence="2 3">2b14</strain>
    </source>
</reference>
<feature type="domain" description="Prolow-density lipoprotein receptor-related protein 1-like beta-propeller" evidence="1">
    <location>
        <begin position="53"/>
        <end position="332"/>
    </location>
</feature>
<name>A0A364RFQ7_9BACT</name>
<dbReference type="PROSITE" id="PS51257">
    <property type="entry name" value="PROKAR_LIPOPROTEIN"/>
    <property type="match status" value="1"/>
</dbReference>